<keyword evidence="5 6" id="KW-0472">Membrane</keyword>
<gene>
    <name evidence="7" type="ORF">CH362_14525</name>
</gene>
<feature type="transmembrane region" description="Helical" evidence="6">
    <location>
        <begin position="239"/>
        <end position="257"/>
    </location>
</feature>
<feature type="transmembrane region" description="Helical" evidence="6">
    <location>
        <begin position="269"/>
        <end position="287"/>
    </location>
</feature>
<sequence length="326" mass="36556">MSKLKSLINKIPYKMWSRLFLIFVIIFFCIYLFKIDFSKLEGIRFDWVMVGIATFFGLIFRFWGVFIWRSILTDLGSQTLPRFPEMSFIYAKAWMGRYIPGTVTWIAGKIYMANSHGISKSRLAVSSLLEGGMQVAAIATVSALLIAFDFRLSLLNLEIRLMLLGLGLLCLLVLTPPIFNRLMKIAFRLLRKTEASEELSVTPKAVFRSFLLYAFGTFISGTSVFFLTQALYSTVQFDLYFYLVGAFSMAGAIGMAVPFLPSGIGIREGALVLFLSPIFSGEGAVLIAIVTRLWAAVADLLFLFFSWLIVKLPFKLSSLNDNGDNG</sequence>
<organism evidence="7 8">
    <name type="scientific">Leptospira saintgironsiae</name>
    <dbReference type="NCBI Taxonomy" id="2023183"/>
    <lineage>
        <taxon>Bacteria</taxon>
        <taxon>Pseudomonadati</taxon>
        <taxon>Spirochaetota</taxon>
        <taxon>Spirochaetia</taxon>
        <taxon>Leptospirales</taxon>
        <taxon>Leptospiraceae</taxon>
        <taxon>Leptospira</taxon>
    </lineage>
</organism>
<evidence type="ECO:0000256" key="1">
    <source>
        <dbReference type="ARBA" id="ARBA00004651"/>
    </source>
</evidence>
<evidence type="ECO:0000313" key="7">
    <source>
        <dbReference type="EMBL" id="PJZ48420.1"/>
    </source>
</evidence>
<feature type="transmembrane region" description="Helical" evidence="6">
    <location>
        <begin position="293"/>
        <end position="310"/>
    </location>
</feature>
<keyword evidence="3 6" id="KW-0812">Transmembrane</keyword>
<dbReference type="Pfam" id="PF03706">
    <property type="entry name" value="LPG_synthase_TM"/>
    <property type="match status" value="1"/>
</dbReference>
<evidence type="ECO:0000256" key="3">
    <source>
        <dbReference type="ARBA" id="ARBA00022692"/>
    </source>
</evidence>
<evidence type="ECO:0000256" key="4">
    <source>
        <dbReference type="ARBA" id="ARBA00022989"/>
    </source>
</evidence>
<name>A0A2M9YA34_9LEPT</name>
<dbReference type="EMBL" id="NPDR01000006">
    <property type="protein sequence ID" value="PJZ48420.1"/>
    <property type="molecule type" value="Genomic_DNA"/>
</dbReference>
<protein>
    <recommendedName>
        <fullName evidence="9">TIGR00374 family protein</fullName>
    </recommendedName>
</protein>
<dbReference type="GO" id="GO:0005886">
    <property type="term" value="C:plasma membrane"/>
    <property type="evidence" value="ECO:0007669"/>
    <property type="project" value="UniProtKB-SubCell"/>
</dbReference>
<dbReference type="AlphaFoldDB" id="A0A2M9YA34"/>
<evidence type="ECO:0000256" key="6">
    <source>
        <dbReference type="SAM" id="Phobius"/>
    </source>
</evidence>
<feature type="transmembrane region" description="Helical" evidence="6">
    <location>
        <begin position="45"/>
        <end position="68"/>
    </location>
</feature>
<dbReference type="RefSeq" id="WP_100711048.1">
    <property type="nucleotide sequence ID" value="NZ_NPDR01000006.1"/>
</dbReference>
<dbReference type="InterPro" id="IPR022791">
    <property type="entry name" value="L-PG_synthase/AglD"/>
</dbReference>
<reference evidence="7 8" key="1">
    <citation type="submission" date="2017-07" db="EMBL/GenBank/DDBJ databases">
        <title>Leptospira spp. isolated from tropical soils.</title>
        <authorList>
            <person name="Thibeaux R."/>
            <person name="Iraola G."/>
            <person name="Ferres I."/>
            <person name="Bierque E."/>
            <person name="Girault D."/>
            <person name="Soupe-Gilbert M.-E."/>
            <person name="Picardeau M."/>
            <person name="Goarant C."/>
        </authorList>
    </citation>
    <scope>NUCLEOTIDE SEQUENCE [LARGE SCALE GENOMIC DNA]</scope>
    <source>
        <strain evidence="7 8">FH4-C-A2</strain>
    </source>
</reference>
<proteinExistence type="predicted"/>
<keyword evidence="4 6" id="KW-1133">Transmembrane helix</keyword>
<keyword evidence="2" id="KW-1003">Cell membrane</keyword>
<dbReference type="Proteomes" id="UP000231926">
    <property type="component" value="Unassembled WGS sequence"/>
</dbReference>
<feature type="transmembrane region" description="Helical" evidence="6">
    <location>
        <begin position="88"/>
        <end position="111"/>
    </location>
</feature>
<dbReference type="OrthoDB" id="320276at2"/>
<evidence type="ECO:0000256" key="2">
    <source>
        <dbReference type="ARBA" id="ARBA00022475"/>
    </source>
</evidence>
<evidence type="ECO:0000256" key="5">
    <source>
        <dbReference type="ARBA" id="ARBA00023136"/>
    </source>
</evidence>
<feature type="transmembrane region" description="Helical" evidence="6">
    <location>
        <begin position="15"/>
        <end position="33"/>
    </location>
</feature>
<feature type="transmembrane region" description="Helical" evidence="6">
    <location>
        <begin position="210"/>
        <end position="233"/>
    </location>
</feature>
<evidence type="ECO:0000313" key="8">
    <source>
        <dbReference type="Proteomes" id="UP000231926"/>
    </source>
</evidence>
<feature type="transmembrane region" description="Helical" evidence="6">
    <location>
        <begin position="159"/>
        <end position="179"/>
    </location>
</feature>
<comment type="caution">
    <text evidence="7">The sequence shown here is derived from an EMBL/GenBank/DDBJ whole genome shotgun (WGS) entry which is preliminary data.</text>
</comment>
<keyword evidence="8" id="KW-1185">Reference proteome</keyword>
<comment type="subcellular location">
    <subcellularLocation>
        <location evidence="1">Cell membrane</location>
        <topology evidence="1">Multi-pass membrane protein</topology>
    </subcellularLocation>
</comment>
<feature type="transmembrane region" description="Helical" evidence="6">
    <location>
        <begin position="123"/>
        <end position="147"/>
    </location>
</feature>
<evidence type="ECO:0008006" key="9">
    <source>
        <dbReference type="Google" id="ProtNLM"/>
    </source>
</evidence>
<accession>A0A2M9YA34</accession>